<proteinExistence type="predicted"/>
<comment type="caution">
    <text evidence="2">The sequence shown here is derived from an EMBL/GenBank/DDBJ whole genome shotgun (WGS) entry which is preliminary data.</text>
</comment>
<gene>
    <name evidence="2" type="ORF">J4D97_23180</name>
</gene>
<name>A0ABS3TJI5_9BACT</name>
<protein>
    <submittedName>
        <fullName evidence="2">Glycosyltransferase family 2 protein</fullName>
    </submittedName>
</protein>
<sequence>MSIVLTVLSLVLYAIGVFLLLNVLYLLFFALAGHWRTTPQAVTATAVDFRRMCVLIPAYQSDAVILETAPAAQQHTYAGTLHVQVIADGLQPTTVQA</sequence>
<keyword evidence="1" id="KW-0472">Membrane</keyword>
<dbReference type="Proteomes" id="UP000670527">
    <property type="component" value="Unassembled WGS sequence"/>
</dbReference>
<organism evidence="2 3">
    <name type="scientific">Hymenobacter defluvii</name>
    <dbReference type="NCBI Taxonomy" id="2054411"/>
    <lineage>
        <taxon>Bacteria</taxon>
        <taxon>Pseudomonadati</taxon>
        <taxon>Bacteroidota</taxon>
        <taxon>Cytophagia</taxon>
        <taxon>Cytophagales</taxon>
        <taxon>Hymenobacteraceae</taxon>
        <taxon>Hymenobacter</taxon>
    </lineage>
</organism>
<keyword evidence="1" id="KW-1133">Transmembrane helix</keyword>
<feature type="transmembrane region" description="Helical" evidence="1">
    <location>
        <begin position="6"/>
        <end position="31"/>
    </location>
</feature>
<keyword evidence="3" id="KW-1185">Reference proteome</keyword>
<evidence type="ECO:0000313" key="2">
    <source>
        <dbReference type="EMBL" id="MBO3273563.1"/>
    </source>
</evidence>
<evidence type="ECO:0000256" key="1">
    <source>
        <dbReference type="SAM" id="Phobius"/>
    </source>
</evidence>
<dbReference type="EMBL" id="JAGETX010000108">
    <property type="protein sequence ID" value="MBO3273563.1"/>
    <property type="molecule type" value="Genomic_DNA"/>
</dbReference>
<evidence type="ECO:0000313" key="3">
    <source>
        <dbReference type="Proteomes" id="UP000670527"/>
    </source>
</evidence>
<accession>A0ABS3TJI5</accession>
<reference evidence="2 3" key="1">
    <citation type="submission" date="2021-03" db="EMBL/GenBank/DDBJ databases">
        <authorList>
            <person name="Kim M.K."/>
        </authorList>
    </citation>
    <scope>NUCLEOTIDE SEQUENCE [LARGE SCALE GENOMIC DNA]</scope>
    <source>
        <strain evidence="2 3">BT507</strain>
    </source>
</reference>
<feature type="non-terminal residue" evidence="2">
    <location>
        <position position="97"/>
    </location>
</feature>
<keyword evidence="1" id="KW-0812">Transmembrane</keyword>